<feature type="chain" id="PRO_5020626972" description="Rhodanese domain-containing protein" evidence="1">
    <location>
        <begin position="24"/>
        <end position="150"/>
    </location>
</feature>
<protein>
    <recommendedName>
        <fullName evidence="2">Rhodanese domain-containing protein</fullName>
    </recommendedName>
</protein>
<feature type="domain" description="Rhodanese" evidence="2">
    <location>
        <begin position="47"/>
        <end position="150"/>
    </location>
</feature>
<dbReference type="AlphaFoldDB" id="A0A4Q0XRI8"/>
<accession>A0A4Q0XRI8</accession>
<dbReference type="PANTHER" id="PTHR44542">
    <property type="entry name" value="THIOSULFATE SULFURTRANSFERASE 18"/>
    <property type="match status" value="1"/>
</dbReference>
<dbReference type="InterPro" id="IPR044684">
    <property type="entry name" value="STR17/STR18/HARC1-like"/>
</dbReference>
<dbReference type="OrthoDB" id="9789348at2"/>
<feature type="signal peptide" evidence="1">
    <location>
        <begin position="1"/>
        <end position="23"/>
    </location>
</feature>
<dbReference type="CDD" id="cd00158">
    <property type="entry name" value="RHOD"/>
    <property type="match status" value="1"/>
</dbReference>
<sequence>MRRNNLIYKLLFTLFLTFTSLLAQPDLSKANLYKADIDSHTAYKMQQEEGILIVDVRTKREYTYSHAKDSVNIPVFNEQFGQRVFNKNFVEQIDYALKGDMDKKVILICRTGSRTKFASNLLAYEGFSNVYNIKQGFAYDWSKTELPVEK</sequence>
<dbReference type="Proteomes" id="UP000290657">
    <property type="component" value="Unassembled WGS sequence"/>
</dbReference>
<keyword evidence="1" id="KW-0732">Signal</keyword>
<gene>
    <name evidence="3" type="ORF">CRV04_03120</name>
</gene>
<name>A0A4Q0XRI8_9BACT</name>
<dbReference type="InterPro" id="IPR001763">
    <property type="entry name" value="Rhodanese-like_dom"/>
</dbReference>
<evidence type="ECO:0000313" key="3">
    <source>
        <dbReference type="EMBL" id="RXJ60020.1"/>
    </source>
</evidence>
<keyword evidence="4" id="KW-1185">Reference proteome</keyword>
<comment type="caution">
    <text evidence="3">The sequence shown here is derived from an EMBL/GenBank/DDBJ whole genome shotgun (WGS) entry which is preliminary data.</text>
</comment>
<dbReference type="Gene3D" id="3.40.250.10">
    <property type="entry name" value="Rhodanese-like domain"/>
    <property type="match status" value="1"/>
</dbReference>
<evidence type="ECO:0000313" key="4">
    <source>
        <dbReference type="Proteomes" id="UP000290657"/>
    </source>
</evidence>
<organism evidence="3 4">
    <name type="scientific">Candidatus Marinarcus aquaticus</name>
    <dbReference type="NCBI Taxonomy" id="2044504"/>
    <lineage>
        <taxon>Bacteria</taxon>
        <taxon>Pseudomonadati</taxon>
        <taxon>Campylobacterota</taxon>
        <taxon>Epsilonproteobacteria</taxon>
        <taxon>Campylobacterales</taxon>
        <taxon>Arcobacteraceae</taxon>
        <taxon>Candidatus Marinarcus</taxon>
    </lineage>
</organism>
<reference evidence="3 4" key="1">
    <citation type="submission" date="2017-10" db="EMBL/GenBank/DDBJ databases">
        <title>Genomics of the genus Arcobacter.</title>
        <authorList>
            <person name="Perez-Cataluna A."/>
            <person name="Figueras M.J."/>
        </authorList>
    </citation>
    <scope>NUCLEOTIDE SEQUENCE [LARGE SCALE GENOMIC DNA]</scope>
    <source>
        <strain evidence="3 4">CECT 8987</strain>
    </source>
</reference>
<dbReference type="InterPro" id="IPR036873">
    <property type="entry name" value="Rhodanese-like_dom_sf"/>
</dbReference>
<dbReference type="SUPFAM" id="SSF52821">
    <property type="entry name" value="Rhodanese/Cell cycle control phosphatase"/>
    <property type="match status" value="1"/>
</dbReference>
<dbReference type="EMBL" id="PDKN01000002">
    <property type="protein sequence ID" value="RXJ60020.1"/>
    <property type="molecule type" value="Genomic_DNA"/>
</dbReference>
<dbReference type="GO" id="GO:0003824">
    <property type="term" value="F:catalytic activity"/>
    <property type="evidence" value="ECO:0007669"/>
    <property type="project" value="InterPro"/>
</dbReference>
<dbReference type="PANTHER" id="PTHR44542:SF14">
    <property type="entry name" value="PROTEIN HIGH ARSENIC CONTENT 1, MITOCHONDRIAL-RELATED"/>
    <property type="match status" value="1"/>
</dbReference>
<evidence type="ECO:0000256" key="1">
    <source>
        <dbReference type="SAM" id="SignalP"/>
    </source>
</evidence>
<evidence type="ECO:0000259" key="2">
    <source>
        <dbReference type="PROSITE" id="PS50206"/>
    </source>
</evidence>
<proteinExistence type="predicted"/>
<dbReference type="SMART" id="SM00450">
    <property type="entry name" value="RHOD"/>
    <property type="match status" value="1"/>
</dbReference>
<dbReference type="PROSITE" id="PS50206">
    <property type="entry name" value="RHODANESE_3"/>
    <property type="match status" value="1"/>
</dbReference>
<dbReference type="Pfam" id="PF00581">
    <property type="entry name" value="Rhodanese"/>
    <property type="match status" value="1"/>
</dbReference>